<name>A0A3L8GDA7_STRIN</name>
<accession>A0A3L8GDA7</accession>
<gene>
    <name evidence="1" type="ORF">DIY07_02590</name>
</gene>
<proteinExistence type="predicted"/>
<dbReference type="EMBL" id="QLQD01000027">
    <property type="protein sequence ID" value="RLU58266.1"/>
    <property type="molecule type" value="Genomic_DNA"/>
</dbReference>
<comment type="caution">
    <text evidence="1">The sequence shown here is derived from an EMBL/GenBank/DDBJ whole genome shotgun (WGS) entry which is preliminary data.</text>
</comment>
<sequence length="63" mass="7372">MNLKQHKAHIKQKQSRDMVIVSLMNDTGWSRSRVEKSLRDLERFNLIKFPDSGGMMLKIVEAK</sequence>
<dbReference type="RefSeq" id="WP_017649236.1">
    <property type="nucleotide sequence ID" value="NZ_QLQC01000028.1"/>
</dbReference>
<evidence type="ECO:0000313" key="2">
    <source>
        <dbReference type="Proteomes" id="UP000269148"/>
    </source>
</evidence>
<reference evidence="1 2" key="1">
    <citation type="submission" date="2018-06" db="EMBL/GenBank/DDBJ databases">
        <title>Mutators as drivers of adaptation in pathogenic bacteria and a risk factor for host jumps and vaccine escape.</title>
        <authorList>
            <person name="Barnes A.C."/>
            <person name="Silayeva O."/>
        </authorList>
    </citation>
    <scope>NUCLEOTIDE SEQUENCE [LARGE SCALE GENOMIC DNA]</scope>
    <source>
        <strain evidence="1 2">QMA0445</strain>
    </source>
</reference>
<dbReference type="OrthoDB" id="2237166at2"/>
<dbReference type="AlphaFoldDB" id="A0A3L8GDA7"/>
<dbReference type="Proteomes" id="UP000269148">
    <property type="component" value="Unassembled WGS sequence"/>
</dbReference>
<protein>
    <submittedName>
        <fullName evidence="1">Uncharacterized protein</fullName>
    </submittedName>
</protein>
<evidence type="ECO:0000313" key="1">
    <source>
        <dbReference type="EMBL" id="RLU58266.1"/>
    </source>
</evidence>
<organism evidence="1 2">
    <name type="scientific">Streptococcus iniae</name>
    <name type="common">Streptococcus shiloi</name>
    <dbReference type="NCBI Taxonomy" id="1346"/>
    <lineage>
        <taxon>Bacteria</taxon>
        <taxon>Bacillati</taxon>
        <taxon>Bacillota</taxon>
        <taxon>Bacilli</taxon>
        <taxon>Lactobacillales</taxon>
        <taxon>Streptococcaceae</taxon>
        <taxon>Streptococcus</taxon>
    </lineage>
</organism>